<evidence type="ECO:0000313" key="3">
    <source>
        <dbReference type="Proteomes" id="UP000013243"/>
    </source>
</evidence>
<sequence length="170" mass="18322">MSSPFAACGWMGLSASQARSCSHPQERATSDAALATGCEAGQYWGAFIGTELAGFAKIRPGGSERLRHTCDLGPLYVPPEHQGKGIARALMSAVIQHAQSLGLKQMELCVDQENTAAIRLYRACGFVPFGMRPRSVILDGEARHDLLMIRMLDAAIHPERIAQMARAAVD</sequence>
<evidence type="ECO:0000313" key="2">
    <source>
        <dbReference type="EMBL" id="ANP42530.1"/>
    </source>
</evidence>
<dbReference type="InterPro" id="IPR000182">
    <property type="entry name" value="GNAT_dom"/>
</dbReference>
<dbReference type="AlphaFoldDB" id="A0A1B1A7L4"/>
<accession>A0A1B1A7L4</accession>
<protein>
    <submittedName>
        <fullName evidence="2">Acetyltransferase</fullName>
    </submittedName>
</protein>
<keyword evidence="2" id="KW-0614">Plasmid</keyword>
<dbReference type="KEGG" id="rmb:K529_017310"/>
<dbReference type="CDD" id="cd04301">
    <property type="entry name" value="NAT_SF"/>
    <property type="match status" value="1"/>
</dbReference>
<dbReference type="Gene3D" id="3.40.630.30">
    <property type="match status" value="1"/>
</dbReference>
<gene>
    <name evidence="2" type="ORF">K529_017310</name>
</gene>
<dbReference type="Proteomes" id="UP000013243">
    <property type="component" value="Plasmid unnamed1"/>
</dbReference>
<dbReference type="InterPro" id="IPR016181">
    <property type="entry name" value="Acyl_CoA_acyltransferase"/>
</dbReference>
<feature type="domain" description="N-acetyltransferase" evidence="1">
    <location>
        <begin position="1"/>
        <end position="153"/>
    </location>
</feature>
<keyword evidence="2" id="KW-0808">Transferase</keyword>
<dbReference type="RefSeq" id="WP_005626383.1">
    <property type="nucleotide sequence ID" value="NZ_CP015231.1"/>
</dbReference>
<evidence type="ECO:0000259" key="1">
    <source>
        <dbReference type="PROSITE" id="PS51186"/>
    </source>
</evidence>
<dbReference type="PANTHER" id="PTHR43072">
    <property type="entry name" value="N-ACETYLTRANSFERASE"/>
    <property type="match status" value="1"/>
</dbReference>
<geneLocation type="plasmid" evidence="2 3">
    <name>unnamed1</name>
</geneLocation>
<dbReference type="GO" id="GO:0016747">
    <property type="term" value="F:acyltransferase activity, transferring groups other than amino-acyl groups"/>
    <property type="evidence" value="ECO:0007669"/>
    <property type="project" value="InterPro"/>
</dbReference>
<dbReference type="GeneID" id="28251630"/>
<dbReference type="PROSITE" id="PS51186">
    <property type="entry name" value="GNAT"/>
    <property type="match status" value="1"/>
</dbReference>
<proteinExistence type="predicted"/>
<dbReference type="Pfam" id="PF00583">
    <property type="entry name" value="Acetyltransf_1"/>
    <property type="match status" value="1"/>
</dbReference>
<dbReference type="SUPFAM" id="SSF55729">
    <property type="entry name" value="Acyl-CoA N-acyltransferases (Nat)"/>
    <property type="match status" value="1"/>
</dbReference>
<organism evidence="2 3">
    <name type="scientific">Tritonibacter mobilis F1926</name>
    <dbReference type="NCBI Taxonomy" id="1265309"/>
    <lineage>
        <taxon>Bacteria</taxon>
        <taxon>Pseudomonadati</taxon>
        <taxon>Pseudomonadota</taxon>
        <taxon>Alphaproteobacteria</taxon>
        <taxon>Rhodobacterales</taxon>
        <taxon>Paracoccaceae</taxon>
        <taxon>Tritonibacter</taxon>
    </lineage>
</organism>
<dbReference type="EMBL" id="CP015231">
    <property type="protein sequence ID" value="ANP42530.1"/>
    <property type="molecule type" value="Genomic_DNA"/>
</dbReference>
<reference evidence="2 3" key="1">
    <citation type="journal article" date="2016" name="ISME J.">
        <title>Global occurrence and heterogeneity of the Roseobacter-clade species Ruegeria mobilis.</title>
        <authorList>
            <person name="Sonnenschein E."/>
            <person name="Gram L."/>
        </authorList>
    </citation>
    <scope>NUCLEOTIDE SEQUENCE [LARGE SCALE GENOMIC DNA]</scope>
    <source>
        <strain evidence="2 3">F1926</strain>
        <plasmid evidence="2 3">unnamed1</plasmid>
    </source>
</reference>
<dbReference type="OrthoDB" id="9788300at2"/>
<name>A0A1B1A7L4_9RHOB</name>